<proteinExistence type="predicted"/>
<sequence>MSDSENVSIISTNEKLDKIMKMINDMKTTQNKLITSVNSNRDQKKKIKTRNLLILRTKIEKLESKISTLEAKPTSIIESTPEDIFSEILDKQARSRNLIFFNVPELPSDSNSNDMQSILEVFRHIDTDVIPVNLLRLGKASNQCRPIRITLPNQHVFNLLKNKIKLRQSDNFKYVSFSTDRTLLQRKHLKSILDELNSRKYAGETDIFIKYVNNVPVVSKNYGNHVINQKI</sequence>
<gene>
    <name evidence="1" type="ORF">FWK35_00021390</name>
</gene>
<evidence type="ECO:0000313" key="1">
    <source>
        <dbReference type="EMBL" id="KAF0756243.1"/>
    </source>
</evidence>
<dbReference type="EMBL" id="VUJU01003901">
    <property type="protein sequence ID" value="KAF0756243.1"/>
    <property type="molecule type" value="Genomic_DNA"/>
</dbReference>
<dbReference type="OrthoDB" id="6593676at2759"/>
<dbReference type="Proteomes" id="UP000478052">
    <property type="component" value="Unassembled WGS sequence"/>
</dbReference>
<reference evidence="1 2" key="1">
    <citation type="submission" date="2019-08" db="EMBL/GenBank/DDBJ databases">
        <title>Whole genome of Aphis craccivora.</title>
        <authorList>
            <person name="Voronova N.V."/>
            <person name="Shulinski R.S."/>
            <person name="Bandarenka Y.V."/>
            <person name="Zhorov D.G."/>
            <person name="Warner D."/>
        </authorList>
    </citation>
    <scope>NUCLEOTIDE SEQUENCE [LARGE SCALE GENOMIC DNA]</scope>
    <source>
        <strain evidence="1">180601</strain>
        <tissue evidence="1">Whole Body</tissue>
    </source>
</reference>
<name>A0A6G0YIA5_APHCR</name>
<comment type="caution">
    <text evidence="1">The sequence shown here is derived from an EMBL/GenBank/DDBJ whole genome shotgun (WGS) entry which is preliminary data.</text>
</comment>
<keyword evidence="2" id="KW-1185">Reference proteome</keyword>
<protein>
    <submittedName>
        <fullName evidence="1">Uncharacterized protein</fullName>
    </submittedName>
</protein>
<dbReference type="AlphaFoldDB" id="A0A6G0YIA5"/>
<evidence type="ECO:0000313" key="2">
    <source>
        <dbReference type="Proteomes" id="UP000478052"/>
    </source>
</evidence>
<accession>A0A6G0YIA5</accession>
<organism evidence="1 2">
    <name type="scientific">Aphis craccivora</name>
    <name type="common">Cowpea aphid</name>
    <dbReference type="NCBI Taxonomy" id="307492"/>
    <lineage>
        <taxon>Eukaryota</taxon>
        <taxon>Metazoa</taxon>
        <taxon>Ecdysozoa</taxon>
        <taxon>Arthropoda</taxon>
        <taxon>Hexapoda</taxon>
        <taxon>Insecta</taxon>
        <taxon>Pterygota</taxon>
        <taxon>Neoptera</taxon>
        <taxon>Paraneoptera</taxon>
        <taxon>Hemiptera</taxon>
        <taxon>Sternorrhyncha</taxon>
        <taxon>Aphidomorpha</taxon>
        <taxon>Aphidoidea</taxon>
        <taxon>Aphididae</taxon>
        <taxon>Aphidini</taxon>
        <taxon>Aphis</taxon>
        <taxon>Aphis</taxon>
    </lineage>
</organism>